<accession>A0A7Y9JX16</accession>
<dbReference type="RefSeq" id="WP_140458581.1">
    <property type="nucleotide sequence ID" value="NZ_BAABFI010000019.1"/>
</dbReference>
<evidence type="ECO:0000256" key="1">
    <source>
        <dbReference type="SAM" id="MobiDB-lite"/>
    </source>
</evidence>
<evidence type="ECO:0000313" key="5">
    <source>
        <dbReference type="Proteomes" id="UP000618382"/>
    </source>
</evidence>
<feature type="region of interest" description="Disordered" evidence="1">
    <location>
        <begin position="25"/>
        <end position="61"/>
    </location>
</feature>
<dbReference type="Proteomes" id="UP000577956">
    <property type="component" value="Unassembled WGS sequence"/>
</dbReference>
<evidence type="ECO:0000313" key="2">
    <source>
        <dbReference type="EMBL" id="GIG34162.1"/>
    </source>
</evidence>
<comment type="caution">
    <text evidence="3">The sequence shown here is derived from an EMBL/GenBank/DDBJ whole genome shotgun (WGS) entry which is preliminary data.</text>
</comment>
<dbReference type="AlphaFoldDB" id="A0A7Y9JX16"/>
<reference evidence="3 4" key="1">
    <citation type="submission" date="2020-07" db="EMBL/GenBank/DDBJ databases">
        <title>Sequencing the genomes of 1000 actinobacteria strains.</title>
        <authorList>
            <person name="Klenk H.-P."/>
        </authorList>
    </citation>
    <scope>NUCLEOTIDE SEQUENCE [LARGE SCALE GENOMIC DNA]</scope>
    <source>
        <strain evidence="3 4">DSM 24482</strain>
    </source>
</reference>
<evidence type="ECO:0000313" key="3">
    <source>
        <dbReference type="EMBL" id="NYD85187.1"/>
    </source>
</evidence>
<organism evidence="3 4">
    <name type="scientific">Cellulomonas oligotrophica</name>
    <dbReference type="NCBI Taxonomy" id="931536"/>
    <lineage>
        <taxon>Bacteria</taxon>
        <taxon>Bacillati</taxon>
        <taxon>Actinomycetota</taxon>
        <taxon>Actinomycetes</taxon>
        <taxon>Micrococcales</taxon>
        <taxon>Cellulomonadaceae</taxon>
        <taxon>Cellulomonas</taxon>
    </lineage>
</organism>
<reference evidence="2 5" key="2">
    <citation type="submission" date="2021-01" db="EMBL/GenBank/DDBJ databases">
        <title>Whole genome shotgun sequence of Cellulomonas oligotrophica NBRC 109435.</title>
        <authorList>
            <person name="Komaki H."/>
            <person name="Tamura T."/>
        </authorList>
    </citation>
    <scope>NUCLEOTIDE SEQUENCE [LARGE SCALE GENOMIC DNA]</scope>
    <source>
        <strain evidence="2 5">NBRC 109435</strain>
    </source>
</reference>
<gene>
    <name evidence="3" type="ORF">BKA21_000736</name>
    <name evidence="2" type="ORF">Col01nite_33210</name>
</gene>
<sequence>MTLLAADDVVPTGLEDAFGSLAHAGASRHPRSAGDRSSVLRPVPSAGQGTARTAPRDVSPARRARVRLVPDLAPAAVPVAAPPVVPTTLGRRVQVLRAADRTVVVDAADEERGPVPTADPALLTRRVGLACVEVALGRRPVAQLARWLAPGVLEQVRVRAALAARAGARPPAHAPRARRVRACAVDEHTVEACLVVDDGTRVRAVALRLESHRGSWQVTTLEIG</sequence>
<dbReference type="EMBL" id="BONN01000013">
    <property type="protein sequence ID" value="GIG34162.1"/>
    <property type="molecule type" value="Genomic_DNA"/>
</dbReference>
<dbReference type="Proteomes" id="UP000618382">
    <property type="component" value="Unassembled WGS sequence"/>
</dbReference>
<dbReference type="EMBL" id="JACCBK010000001">
    <property type="protein sequence ID" value="NYD85187.1"/>
    <property type="molecule type" value="Genomic_DNA"/>
</dbReference>
<name>A0A7Y9JX16_9CELL</name>
<evidence type="ECO:0000313" key="4">
    <source>
        <dbReference type="Proteomes" id="UP000577956"/>
    </source>
</evidence>
<proteinExistence type="predicted"/>
<keyword evidence="5" id="KW-1185">Reference proteome</keyword>
<dbReference type="InterPro" id="IPR045596">
    <property type="entry name" value="DUF6459"/>
</dbReference>
<dbReference type="Pfam" id="PF20060">
    <property type="entry name" value="DUF6459"/>
    <property type="match status" value="1"/>
</dbReference>
<protein>
    <submittedName>
        <fullName evidence="3">Uncharacterized protein</fullName>
    </submittedName>
</protein>